<dbReference type="EMBL" id="CM044706">
    <property type="protein sequence ID" value="KAI5660063.1"/>
    <property type="molecule type" value="Genomic_DNA"/>
</dbReference>
<reference evidence="2" key="1">
    <citation type="journal article" date="2023" name="Nat. Plants">
        <title>Single-cell RNA sequencing provides a high-resolution roadmap for understanding the multicellular compartmentation of specialized metabolism.</title>
        <authorList>
            <person name="Sun S."/>
            <person name="Shen X."/>
            <person name="Li Y."/>
            <person name="Li Y."/>
            <person name="Wang S."/>
            <person name="Li R."/>
            <person name="Zhang H."/>
            <person name="Shen G."/>
            <person name="Guo B."/>
            <person name="Wei J."/>
            <person name="Xu J."/>
            <person name="St-Pierre B."/>
            <person name="Chen S."/>
            <person name="Sun C."/>
        </authorList>
    </citation>
    <scope>NUCLEOTIDE SEQUENCE [LARGE SCALE GENOMIC DNA]</scope>
</reference>
<comment type="caution">
    <text evidence="1">The sequence shown here is derived from an EMBL/GenBank/DDBJ whole genome shotgun (WGS) entry which is preliminary data.</text>
</comment>
<evidence type="ECO:0000313" key="2">
    <source>
        <dbReference type="Proteomes" id="UP001060085"/>
    </source>
</evidence>
<organism evidence="1 2">
    <name type="scientific">Catharanthus roseus</name>
    <name type="common">Madagascar periwinkle</name>
    <name type="synonym">Vinca rosea</name>
    <dbReference type="NCBI Taxonomy" id="4058"/>
    <lineage>
        <taxon>Eukaryota</taxon>
        <taxon>Viridiplantae</taxon>
        <taxon>Streptophyta</taxon>
        <taxon>Embryophyta</taxon>
        <taxon>Tracheophyta</taxon>
        <taxon>Spermatophyta</taxon>
        <taxon>Magnoliopsida</taxon>
        <taxon>eudicotyledons</taxon>
        <taxon>Gunneridae</taxon>
        <taxon>Pentapetalae</taxon>
        <taxon>asterids</taxon>
        <taxon>lamiids</taxon>
        <taxon>Gentianales</taxon>
        <taxon>Apocynaceae</taxon>
        <taxon>Rauvolfioideae</taxon>
        <taxon>Vinceae</taxon>
        <taxon>Catharanthinae</taxon>
        <taxon>Catharanthus</taxon>
    </lineage>
</organism>
<evidence type="ECO:0000313" key="1">
    <source>
        <dbReference type="EMBL" id="KAI5660063.1"/>
    </source>
</evidence>
<proteinExistence type="predicted"/>
<keyword evidence="2" id="KW-1185">Reference proteome</keyword>
<accession>A0ACC0AJ90</accession>
<sequence length="381" mass="43580">MQHPIMATTALLPQSSSSDFARADHEENGEEFEQKFQQLVSELPKERGWVGKTIHQYEGFWYATPVLKGILILQQHFKAQPDDVLLVSYPKSGTTWLKALMFTIMNRKCFHENDENPLHKSNPHELVNLLETYANVNPKEPRPAYPVMNTHISYTSLPDSIKTSGCRIVYAFRDPKDILVSCWHFANKIKPEELPPISLAEAFEQFSRGASPYGPYWDHVLGYWKASLEWPNRYMFLSYEDLKRDPCFHAKRLAEFLGHPFSPEEEKEGLVSKVVELCSFENLSNLEVNKTGKHFAFSKVENKIFFRQGKVGDAKNHLPGEMMRIMDEITEEKFKNIKYLNELDSPKDEKSVAGTAISQKDQEMAAIVSPSIPCTCTAAVV</sequence>
<protein>
    <submittedName>
        <fullName evidence="1">Uncharacterized protein</fullName>
    </submittedName>
</protein>
<gene>
    <name evidence="1" type="ORF">M9H77_28856</name>
</gene>
<name>A0ACC0AJ90_CATRO</name>
<dbReference type="Proteomes" id="UP001060085">
    <property type="component" value="Linkage Group LG06"/>
</dbReference>